<reference evidence="1" key="1">
    <citation type="submission" date="2023-06" db="EMBL/GenBank/DDBJ databases">
        <authorList>
            <person name="Mercer L.K."/>
            <person name="Harding E.F."/>
            <person name="Sridhar T."/>
            <person name="White P.A."/>
        </authorList>
    </citation>
    <scope>NUCLEOTIDE SEQUENCE</scope>
</reference>
<accession>A0AB33V998</accession>
<name>A0AB33V998_9VIRU</name>
<protein>
    <submittedName>
        <fullName evidence="1">ORF43</fullName>
    </submittedName>
</protein>
<organism evidence="1">
    <name type="scientific">Latid herpesvirus 1</name>
    <dbReference type="NCBI Taxonomy" id="3096545"/>
    <lineage>
        <taxon>Viruses</taxon>
        <taxon>Duplodnaviria</taxon>
        <taxon>Heunggongvirae</taxon>
        <taxon>Peploviricota</taxon>
        <taxon>Herviviricetes</taxon>
        <taxon>Herpesvirales</taxon>
    </lineage>
</organism>
<dbReference type="EMBL" id="BK064844">
    <property type="protein sequence ID" value="DBA59408.1"/>
    <property type="molecule type" value="Genomic_DNA"/>
</dbReference>
<reference evidence="1" key="2">
    <citation type="journal article" date="2024" name="Virology">
        <title>Novel viruses discovered in metatranscriptomic analysis of farmed barramundi in Asia and Australia.</title>
        <authorList>
            <person name="Mercer L.K."/>
            <person name="Harding E.F."/>
            <person name="Sridhar T."/>
            <person name="White P.A."/>
        </authorList>
    </citation>
    <scope>NUCLEOTIDE SEQUENCE</scope>
</reference>
<evidence type="ECO:0000313" key="1">
    <source>
        <dbReference type="EMBL" id="DBA59408.1"/>
    </source>
</evidence>
<proteinExistence type="predicted"/>
<sequence>MRKMNALGKNLGGDALGGFHDMGRFETLMTVRPLLPVIQGPENRVICSMVNDRLKTIEVLLPEHFGYFLNPTGTPTELRKLIAIAKGVLEDVSSDAPFVYPMGEPSDAVGEGATEDMLGEARNLLDRLVAAIPNKKVKLGGAKKTQTVLATRLSARNAWMPHTTFEELAQVYCTVYWDHYKLSNTPHIIAAGFHLDDAFPLETTKRVLTPLFVEKLLKEEREIEVEGETVVTTTKYLTFRAFKGFLMEVNSKGEMTQWDGKRDDGTVTEAVMGLDKTFITEALTKLGDLQRGVAELGKINPVYAAPAQAQKLRDSFFMTPERMNQPMFVKLAKTSFQSDIGIGVLQTLLRTCVMPWSVTDAPGITETMSDYEILDRLRQGFATRFDADLTLLNSSKTPLGALGMRDVGVNMEDRYWTLKHQPKKDSTETDNSMMLNNIPGNTMFSKLLNELGGRYDIVTRWDKPNKIFPQTGLWSVYNSSEFTEFGTLAPPQVAGKAVSTASKFTSCTDLSDFSKFKYIVKLTPAAPPSSVIILAHQVRLSIFGALGYAICSAGQFSQDETIDTELGPTKAMITVTKECCDQFLRGFSFNYQKEIGSAMTSFELNLGVNSSKGRAIYNKSQANRSVLLHMSNYFKGGIEWLRDRVMRNTALVSKLSKTVKGLLESYDVREMIIEESRERPIYYLRPFFMTPFKSEIPTISILTNKQAFNNSPFLLNTNNTVVTIPTSGTFCTVPMAPVFNSWDTHNVYGIVIENNARVYSVATRERWSKGGSGGRTMVTDDSIESLINSLLGQTCEGDPVTSADLNMFELEPVKYEAVKARLEAMGRYLETEPPVFGDGAAGGSAGAAAPEPPSCELNLKQYEDASSKKRAAAATLGELWTSEPTKRIRIEGDE</sequence>